<evidence type="ECO:0000313" key="2">
    <source>
        <dbReference type="Proteomes" id="UP001201549"/>
    </source>
</evidence>
<organism evidence="1 2">
    <name type="scientific">Shewanella electrica</name>
    <dbReference type="NCBI Taxonomy" id="515560"/>
    <lineage>
        <taxon>Bacteria</taxon>
        <taxon>Pseudomonadati</taxon>
        <taxon>Pseudomonadota</taxon>
        <taxon>Gammaproteobacteria</taxon>
        <taxon>Alteromonadales</taxon>
        <taxon>Shewanellaceae</taxon>
        <taxon>Shewanella</taxon>
    </lineage>
</organism>
<sequence>MIYDVQWSDKSKYIPEDPDDDMNVSIEDIILQVASLFSIEFKEAGQKIIEQIPKMVDYCEDIGDSRTDIKSLFDNPT</sequence>
<protein>
    <submittedName>
        <fullName evidence="1">Uncharacterized protein</fullName>
    </submittedName>
</protein>
<comment type="caution">
    <text evidence="1">The sequence shown here is derived from an EMBL/GenBank/DDBJ whole genome shotgun (WGS) entry which is preliminary data.</text>
</comment>
<keyword evidence="2" id="KW-1185">Reference proteome</keyword>
<proteinExistence type="predicted"/>
<name>A0ABT2FUP1_9GAMM</name>
<dbReference type="RefSeq" id="WP_238898651.1">
    <property type="nucleotide sequence ID" value="NZ_JAKOGG010000320.1"/>
</dbReference>
<gene>
    <name evidence="1" type="ORF">L9G74_20780</name>
</gene>
<reference evidence="2" key="2">
    <citation type="submission" date="2023-07" db="EMBL/GenBank/DDBJ databases">
        <title>Shewanella mangrovi sp. nov., an acetaldehyde- degrading bacterium isolated from mangrove sediment.</title>
        <authorList>
            <person name="Liu Y."/>
        </authorList>
    </citation>
    <scope>NUCLEOTIDE SEQUENCE [LARGE SCALE GENOMIC DNA]</scope>
    <source>
        <strain evidence="2">C32</strain>
    </source>
</reference>
<feature type="non-terminal residue" evidence="1">
    <location>
        <position position="77"/>
    </location>
</feature>
<evidence type="ECO:0000313" key="1">
    <source>
        <dbReference type="EMBL" id="MCS4558856.1"/>
    </source>
</evidence>
<accession>A0ABT2FUP1</accession>
<reference evidence="1 2" key="1">
    <citation type="submission" date="2022-02" db="EMBL/GenBank/DDBJ databases">
        <authorList>
            <person name="Zhuang L."/>
        </authorList>
    </citation>
    <scope>NUCLEOTIDE SEQUENCE [LARGE SCALE GENOMIC DNA]</scope>
    <source>
        <strain evidence="1 2">C32</strain>
    </source>
</reference>
<dbReference type="EMBL" id="JAKOGG010000320">
    <property type="protein sequence ID" value="MCS4558856.1"/>
    <property type="molecule type" value="Genomic_DNA"/>
</dbReference>
<dbReference type="Proteomes" id="UP001201549">
    <property type="component" value="Unassembled WGS sequence"/>
</dbReference>